<feature type="DNA-binding region" description="Fork-head" evidence="3">
    <location>
        <begin position="55"/>
        <end position="156"/>
    </location>
</feature>
<dbReference type="SUPFAM" id="SSF46785">
    <property type="entry name" value="Winged helix' DNA-binding domain"/>
    <property type="match status" value="1"/>
</dbReference>
<protein>
    <recommendedName>
        <fullName evidence="5">Fork-head domain-containing protein</fullName>
    </recommendedName>
</protein>
<feature type="region of interest" description="Disordered" evidence="4">
    <location>
        <begin position="25"/>
        <end position="51"/>
    </location>
</feature>
<dbReference type="GO" id="GO:0030154">
    <property type="term" value="P:cell differentiation"/>
    <property type="evidence" value="ECO:0007669"/>
    <property type="project" value="TreeGrafter"/>
</dbReference>
<feature type="domain" description="Fork-head" evidence="5">
    <location>
        <begin position="55"/>
        <end position="156"/>
    </location>
</feature>
<name>A0AA36FW38_9BILA</name>
<dbReference type="InterPro" id="IPR036388">
    <property type="entry name" value="WH-like_DNA-bd_sf"/>
</dbReference>
<evidence type="ECO:0000313" key="7">
    <source>
        <dbReference type="Proteomes" id="UP001177023"/>
    </source>
</evidence>
<dbReference type="PRINTS" id="PR00053">
    <property type="entry name" value="FORKHEAD"/>
</dbReference>
<dbReference type="GO" id="GO:0005634">
    <property type="term" value="C:nucleus"/>
    <property type="evidence" value="ECO:0007669"/>
    <property type="project" value="UniProtKB-SubCell"/>
</dbReference>
<dbReference type="InterPro" id="IPR001766">
    <property type="entry name" value="Fork_head_dom"/>
</dbReference>
<evidence type="ECO:0000256" key="2">
    <source>
        <dbReference type="ARBA" id="ARBA00023242"/>
    </source>
</evidence>
<gene>
    <name evidence="6" type="ORF">MSPICULIGERA_LOCUS7846</name>
</gene>
<dbReference type="PROSITE" id="PS50039">
    <property type="entry name" value="FORK_HEAD_3"/>
    <property type="match status" value="1"/>
</dbReference>
<dbReference type="FunFam" id="1.10.10.10:FF:000598">
    <property type="entry name" value="forkhead box protein I1 isoform X2"/>
    <property type="match status" value="1"/>
</dbReference>
<feature type="compositionally biased region" description="Basic and acidic residues" evidence="4">
    <location>
        <begin position="25"/>
        <end position="34"/>
    </location>
</feature>
<dbReference type="Gene3D" id="1.10.10.10">
    <property type="entry name" value="Winged helix-like DNA-binding domain superfamily/Winged helix DNA-binding domain"/>
    <property type="match status" value="1"/>
</dbReference>
<evidence type="ECO:0000256" key="3">
    <source>
        <dbReference type="PROSITE-ProRule" id="PRU00089"/>
    </source>
</evidence>
<dbReference type="GO" id="GO:0009653">
    <property type="term" value="P:anatomical structure morphogenesis"/>
    <property type="evidence" value="ECO:0007669"/>
    <property type="project" value="TreeGrafter"/>
</dbReference>
<dbReference type="EMBL" id="CATQJA010002012">
    <property type="protein sequence ID" value="CAJ0569365.1"/>
    <property type="molecule type" value="Genomic_DNA"/>
</dbReference>
<reference evidence="6" key="1">
    <citation type="submission" date="2023-06" db="EMBL/GenBank/DDBJ databases">
        <authorList>
            <person name="Delattre M."/>
        </authorList>
    </citation>
    <scope>NUCLEOTIDE SEQUENCE</scope>
    <source>
        <strain evidence="6">AF72</strain>
    </source>
</reference>
<evidence type="ECO:0000256" key="4">
    <source>
        <dbReference type="SAM" id="MobiDB-lite"/>
    </source>
</evidence>
<dbReference type="InterPro" id="IPR030456">
    <property type="entry name" value="TF_fork_head_CS_2"/>
</dbReference>
<evidence type="ECO:0000259" key="5">
    <source>
        <dbReference type="PROSITE" id="PS50039"/>
    </source>
</evidence>
<dbReference type="Proteomes" id="UP001177023">
    <property type="component" value="Unassembled WGS sequence"/>
</dbReference>
<dbReference type="Pfam" id="PF00250">
    <property type="entry name" value="Forkhead"/>
    <property type="match status" value="1"/>
</dbReference>
<accession>A0AA36FW38</accession>
<comment type="subcellular location">
    <subcellularLocation>
        <location evidence="3">Nucleus</location>
    </subcellularLocation>
</comment>
<sequence length="320" mass="36460">MASHHATLHHQLPMLWNPMQVKFEAPDEDSHRDNPLFQRPPRNIQYGAKNHDDNKPPYSYVALIYMAISSTAEKKMTLSQIYKWIENNYEYYRLADSKRKQGWQNSIRHNLSLNDCFVKKPRDGISSTSDRKGNFWSLTPDSENMFENNNFKRRRVRRPATTMFPTPQNFIYNPIYAQLLQSGMHNFPSMVPSSTIAQNYLPYMNAQAQQADGEHKDFTATTGTTEEAAALYPAQLTMAGFMQDHGGELFAAGAFHNLAGSIQGSTGLEMWQSTYDYSQALAQHSQQLHPQDPHADFPGYRSLGEGTSQQAADLPEHPEH</sequence>
<dbReference type="AlphaFoldDB" id="A0AA36FW38"/>
<keyword evidence="1 3" id="KW-0238">DNA-binding</keyword>
<proteinExistence type="predicted"/>
<evidence type="ECO:0000313" key="6">
    <source>
        <dbReference type="EMBL" id="CAJ0569365.1"/>
    </source>
</evidence>
<dbReference type="GO" id="GO:0000978">
    <property type="term" value="F:RNA polymerase II cis-regulatory region sequence-specific DNA binding"/>
    <property type="evidence" value="ECO:0007669"/>
    <property type="project" value="TreeGrafter"/>
</dbReference>
<feature type="region of interest" description="Disordered" evidence="4">
    <location>
        <begin position="283"/>
        <end position="320"/>
    </location>
</feature>
<organism evidence="6 7">
    <name type="scientific">Mesorhabditis spiculigera</name>
    <dbReference type="NCBI Taxonomy" id="96644"/>
    <lineage>
        <taxon>Eukaryota</taxon>
        <taxon>Metazoa</taxon>
        <taxon>Ecdysozoa</taxon>
        <taxon>Nematoda</taxon>
        <taxon>Chromadorea</taxon>
        <taxon>Rhabditida</taxon>
        <taxon>Rhabditina</taxon>
        <taxon>Rhabditomorpha</taxon>
        <taxon>Rhabditoidea</taxon>
        <taxon>Rhabditidae</taxon>
        <taxon>Mesorhabditinae</taxon>
        <taxon>Mesorhabditis</taxon>
    </lineage>
</organism>
<dbReference type="InterPro" id="IPR036390">
    <property type="entry name" value="WH_DNA-bd_sf"/>
</dbReference>
<dbReference type="InterPro" id="IPR050211">
    <property type="entry name" value="FOX_domain-containing"/>
</dbReference>
<dbReference type="PROSITE" id="PS00658">
    <property type="entry name" value="FORK_HEAD_2"/>
    <property type="match status" value="1"/>
</dbReference>
<keyword evidence="7" id="KW-1185">Reference proteome</keyword>
<dbReference type="InterPro" id="IPR018122">
    <property type="entry name" value="TF_fork_head_CS_1"/>
</dbReference>
<comment type="caution">
    <text evidence="6">The sequence shown here is derived from an EMBL/GenBank/DDBJ whole genome shotgun (WGS) entry which is preliminary data.</text>
</comment>
<dbReference type="PROSITE" id="PS00657">
    <property type="entry name" value="FORK_HEAD_1"/>
    <property type="match status" value="1"/>
</dbReference>
<keyword evidence="2 3" id="KW-0539">Nucleus</keyword>
<feature type="non-terminal residue" evidence="6">
    <location>
        <position position="320"/>
    </location>
</feature>
<dbReference type="SMART" id="SM00339">
    <property type="entry name" value="FH"/>
    <property type="match status" value="1"/>
</dbReference>
<dbReference type="PANTHER" id="PTHR11829:SF388">
    <property type="entry name" value="FORK HEAD DOMAIN-CONTAINING PROTEIN L1-RELATED"/>
    <property type="match status" value="1"/>
</dbReference>
<dbReference type="GO" id="GO:0000981">
    <property type="term" value="F:DNA-binding transcription factor activity, RNA polymerase II-specific"/>
    <property type="evidence" value="ECO:0007669"/>
    <property type="project" value="TreeGrafter"/>
</dbReference>
<dbReference type="PANTHER" id="PTHR11829">
    <property type="entry name" value="FORKHEAD BOX PROTEIN"/>
    <property type="match status" value="1"/>
</dbReference>
<evidence type="ECO:0000256" key="1">
    <source>
        <dbReference type="ARBA" id="ARBA00023125"/>
    </source>
</evidence>